<dbReference type="SMART" id="SM00796">
    <property type="entry name" value="AHS1"/>
    <property type="match status" value="1"/>
</dbReference>
<dbReference type="PANTHER" id="PTHR34698">
    <property type="entry name" value="5-OXOPROLINASE SUBUNIT B"/>
    <property type="match status" value="1"/>
</dbReference>
<reference evidence="5 6" key="1">
    <citation type="submission" date="2014-06" db="EMBL/GenBank/DDBJ databases">
        <title>Whole Genome Sequences of Three Symbiotic Endozoicomonas Bacteria.</title>
        <authorList>
            <person name="Neave M.J."/>
            <person name="Apprill A."/>
            <person name="Voolstra C.R."/>
        </authorList>
    </citation>
    <scope>NUCLEOTIDE SEQUENCE [LARGE SCALE GENOMIC DNA]</scope>
    <source>
        <strain evidence="5 6">DSM 22380</strain>
    </source>
</reference>
<dbReference type="AlphaFoldDB" id="A0A081KF13"/>
<dbReference type="Proteomes" id="UP000027997">
    <property type="component" value="Unassembled WGS sequence"/>
</dbReference>
<organism evidence="5 6">
    <name type="scientific">Endozoicomonas elysicola</name>
    <dbReference type="NCBI Taxonomy" id="305900"/>
    <lineage>
        <taxon>Bacteria</taxon>
        <taxon>Pseudomonadati</taxon>
        <taxon>Pseudomonadota</taxon>
        <taxon>Gammaproteobacteria</taxon>
        <taxon>Oceanospirillales</taxon>
        <taxon>Endozoicomonadaceae</taxon>
        <taxon>Endozoicomonas</taxon>
    </lineage>
</organism>
<dbReference type="GO" id="GO:0016787">
    <property type="term" value="F:hydrolase activity"/>
    <property type="evidence" value="ECO:0007669"/>
    <property type="project" value="UniProtKB-KW"/>
</dbReference>
<dbReference type="PANTHER" id="PTHR34698:SF2">
    <property type="entry name" value="5-OXOPROLINASE SUBUNIT B"/>
    <property type="match status" value="1"/>
</dbReference>
<keyword evidence="6" id="KW-1185">Reference proteome</keyword>
<dbReference type="STRING" id="305900.GV64_20200"/>
<dbReference type="InterPro" id="IPR010016">
    <property type="entry name" value="PxpB"/>
</dbReference>
<dbReference type="RefSeq" id="WP_020581410.1">
    <property type="nucleotide sequence ID" value="NZ_JOJP01000001.1"/>
</dbReference>
<dbReference type="Pfam" id="PF02682">
    <property type="entry name" value="CT_C_D"/>
    <property type="match status" value="1"/>
</dbReference>
<dbReference type="eggNOG" id="COG2049">
    <property type="taxonomic scope" value="Bacteria"/>
</dbReference>
<dbReference type="SUPFAM" id="SSF50891">
    <property type="entry name" value="Cyclophilin-like"/>
    <property type="match status" value="1"/>
</dbReference>
<gene>
    <name evidence="5" type="ORF">GV64_20200</name>
</gene>
<evidence type="ECO:0000256" key="3">
    <source>
        <dbReference type="ARBA" id="ARBA00022840"/>
    </source>
</evidence>
<evidence type="ECO:0000313" key="6">
    <source>
        <dbReference type="Proteomes" id="UP000027997"/>
    </source>
</evidence>
<evidence type="ECO:0000256" key="1">
    <source>
        <dbReference type="ARBA" id="ARBA00022741"/>
    </source>
</evidence>
<dbReference type="GO" id="GO:0005524">
    <property type="term" value="F:ATP binding"/>
    <property type="evidence" value="ECO:0007669"/>
    <property type="project" value="UniProtKB-KW"/>
</dbReference>
<keyword evidence="2 5" id="KW-0378">Hydrolase</keyword>
<dbReference type="InterPro" id="IPR003833">
    <property type="entry name" value="CT_C_D"/>
</dbReference>
<dbReference type="Gene3D" id="3.30.1360.40">
    <property type="match status" value="1"/>
</dbReference>
<dbReference type="EMBL" id="JOJP01000001">
    <property type="protein sequence ID" value="KEI72739.1"/>
    <property type="molecule type" value="Genomic_DNA"/>
</dbReference>
<feature type="domain" description="Carboxyltransferase" evidence="4">
    <location>
        <begin position="2"/>
        <end position="206"/>
    </location>
</feature>
<keyword evidence="3" id="KW-0067">ATP-binding</keyword>
<dbReference type="NCBIfam" id="TIGR00370">
    <property type="entry name" value="5-oxoprolinase subunit PxpB"/>
    <property type="match status" value="1"/>
</dbReference>
<evidence type="ECO:0000313" key="5">
    <source>
        <dbReference type="EMBL" id="KEI72739.1"/>
    </source>
</evidence>
<evidence type="ECO:0000256" key="2">
    <source>
        <dbReference type="ARBA" id="ARBA00022801"/>
    </source>
</evidence>
<keyword evidence="1" id="KW-0547">Nucleotide-binding</keyword>
<name>A0A081KF13_9GAMM</name>
<proteinExistence type="predicted"/>
<dbReference type="SUPFAM" id="SSF160467">
    <property type="entry name" value="PH0987 N-terminal domain-like"/>
    <property type="match status" value="1"/>
</dbReference>
<dbReference type="InterPro" id="IPR029000">
    <property type="entry name" value="Cyclophilin-like_dom_sf"/>
</dbReference>
<evidence type="ECO:0000259" key="4">
    <source>
        <dbReference type="SMART" id="SM00796"/>
    </source>
</evidence>
<comment type="caution">
    <text evidence="5">The sequence shown here is derived from an EMBL/GenBank/DDBJ whole genome shotgun (WGS) entry which is preliminary data.</text>
</comment>
<protein>
    <submittedName>
        <fullName evidence="5">Allophanate hydrolase</fullName>
    </submittedName>
</protein>
<accession>A0A081KF13</accession>
<dbReference type="Gene3D" id="2.40.100.10">
    <property type="entry name" value="Cyclophilin-like"/>
    <property type="match status" value="1"/>
</dbReference>
<sequence length="234" mass="25839">MMDIQPISETALIIKLGDYIDTQLAVKIGDIADGIRNSFASELIEVIPSYTTIYIQYHPLKADYYELKKRLQALVDTFFLSGDLLQNVSKVITLPIYYSLETGPDLPGIARFHECTVDDVVHIHSQSTYVVCAIGFSPGFAFLGAVDPSIAMPRKTEPRKMLPAGSVGIADRQTAVYPSSTPGGWQIIGNCPISLVDFDKTPMSPFSVGLSVKFQPISRDEFFELGGTVWSHWK</sequence>